<dbReference type="EMBL" id="CADEAL010000135">
    <property type="protein sequence ID" value="CAB1414991.1"/>
    <property type="molecule type" value="Genomic_DNA"/>
</dbReference>
<evidence type="ECO:0000256" key="2">
    <source>
        <dbReference type="SAM" id="SignalP"/>
    </source>
</evidence>
<organism evidence="4 5">
    <name type="scientific">Pleuronectes platessa</name>
    <name type="common">European plaice</name>
    <dbReference type="NCBI Taxonomy" id="8262"/>
    <lineage>
        <taxon>Eukaryota</taxon>
        <taxon>Metazoa</taxon>
        <taxon>Chordata</taxon>
        <taxon>Craniata</taxon>
        <taxon>Vertebrata</taxon>
        <taxon>Euteleostomi</taxon>
        <taxon>Actinopterygii</taxon>
        <taxon>Neopterygii</taxon>
        <taxon>Teleostei</taxon>
        <taxon>Neoteleostei</taxon>
        <taxon>Acanthomorphata</taxon>
        <taxon>Carangaria</taxon>
        <taxon>Pleuronectiformes</taxon>
        <taxon>Pleuronectoidei</taxon>
        <taxon>Pleuronectidae</taxon>
        <taxon>Pleuronectes</taxon>
    </lineage>
</organism>
<comment type="caution">
    <text evidence="4">The sequence shown here is derived from an EMBL/GenBank/DDBJ whole genome shotgun (WGS) entry which is preliminary data.</text>
</comment>
<dbReference type="SMART" id="SM00034">
    <property type="entry name" value="CLECT"/>
    <property type="match status" value="1"/>
</dbReference>
<protein>
    <recommendedName>
        <fullName evidence="3">C-type lectin domain-containing protein</fullName>
    </recommendedName>
</protein>
<evidence type="ECO:0000313" key="5">
    <source>
        <dbReference type="Proteomes" id="UP001153269"/>
    </source>
</evidence>
<dbReference type="CDD" id="cd00037">
    <property type="entry name" value="CLECT"/>
    <property type="match status" value="1"/>
</dbReference>
<dbReference type="InterPro" id="IPR018378">
    <property type="entry name" value="C-type_lectin_CS"/>
</dbReference>
<dbReference type="AlphaFoldDB" id="A0A9N7Y6X4"/>
<proteinExistence type="predicted"/>
<dbReference type="PROSITE" id="PS00615">
    <property type="entry name" value="C_TYPE_LECTIN_1"/>
    <property type="match status" value="1"/>
</dbReference>
<evidence type="ECO:0000259" key="3">
    <source>
        <dbReference type="PROSITE" id="PS50041"/>
    </source>
</evidence>
<sequence length="160" mass="17997">MKTVFLLLCAAAALTGVVPFRAVPTRCSAGWTQIGGRCFIYVAAKLKWSEAEEKCVSMKANLVSVHSTAEYNSIHSLIRRSSTRNDRTWIGGTYCQMEQIWLWSDGTAFDYPHCGRFDNRKKKQHCLQMNTGGRNCWDDEKCSFRRPSVCAKGKSYPGVG</sequence>
<evidence type="ECO:0000313" key="4">
    <source>
        <dbReference type="EMBL" id="CAB1414991.1"/>
    </source>
</evidence>
<dbReference type="PROSITE" id="PS50041">
    <property type="entry name" value="C_TYPE_LECTIN_2"/>
    <property type="match status" value="1"/>
</dbReference>
<dbReference type="Proteomes" id="UP001153269">
    <property type="component" value="Unassembled WGS sequence"/>
</dbReference>
<dbReference type="InterPro" id="IPR001304">
    <property type="entry name" value="C-type_lectin-like"/>
</dbReference>
<dbReference type="SUPFAM" id="SSF56436">
    <property type="entry name" value="C-type lectin-like"/>
    <property type="match status" value="1"/>
</dbReference>
<keyword evidence="2" id="KW-0732">Signal</keyword>
<reference evidence="4" key="1">
    <citation type="submission" date="2020-03" db="EMBL/GenBank/DDBJ databases">
        <authorList>
            <person name="Weist P."/>
        </authorList>
    </citation>
    <scope>NUCLEOTIDE SEQUENCE</scope>
</reference>
<evidence type="ECO:0000256" key="1">
    <source>
        <dbReference type="ARBA" id="ARBA00023157"/>
    </source>
</evidence>
<dbReference type="InterPro" id="IPR050111">
    <property type="entry name" value="C-type_lectin/snaclec_domain"/>
</dbReference>
<dbReference type="PANTHER" id="PTHR22803">
    <property type="entry name" value="MANNOSE, PHOSPHOLIPASE, LECTIN RECEPTOR RELATED"/>
    <property type="match status" value="1"/>
</dbReference>
<feature type="signal peptide" evidence="2">
    <location>
        <begin position="1"/>
        <end position="22"/>
    </location>
</feature>
<keyword evidence="1" id="KW-1015">Disulfide bond</keyword>
<keyword evidence="5" id="KW-1185">Reference proteome</keyword>
<dbReference type="Gene3D" id="3.10.100.10">
    <property type="entry name" value="Mannose-Binding Protein A, subunit A"/>
    <property type="match status" value="1"/>
</dbReference>
<dbReference type="InterPro" id="IPR016187">
    <property type="entry name" value="CTDL_fold"/>
</dbReference>
<accession>A0A9N7Y6X4</accession>
<feature type="domain" description="C-type lectin" evidence="3">
    <location>
        <begin position="34"/>
        <end position="151"/>
    </location>
</feature>
<feature type="chain" id="PRO_5040393171" description="C-type lectin domain-containing protein" evidence="2">
    <location>
        <begin position="23"/>
        <end position="160"/>
    </location>
</feature>
<dbReference type="InterPro" id="IPR016186">
    <property type="entry name" value="C-type_lectin-like/link_sf"/>
</dbReference>
<dbReference type="Pfam" id="PF00059">
    <property type="entry name" value="Lectin_C"/>
    <property type="match status" value="1"/>
</dbReference>
<gene>
    <name evidence="4" type="ORF">PLEPLA_LOCUS2704</name>
</gene>
<name>A0A9N7Y6X4_PLEPL</name>